<dbReference type="Pfam" id="PF10097">
    <property type="entry name" value="DUF2335"/>
    <property type="match status" value="1"/>
</dbReference>
<evidence type="ECO:0000313" key="6">
    <source>
        <dbReference type="Proteomes" id="UP000245217"/>
    </source>
</evidence>
<feature type="region of interest" description="Disordered" evidence="1">
    <location>
        <begin position="1"/>
        <end position="33"/>
    </location>
</feature>
<comment type="caution">
    <text evidence="3">The sequence shown here is derived from an EMBL/GenBank/DDBJ whole genome shotgun (WGS) entry which is preliminary data.</text>
</comment>
<dbReference type="Proteomes" id="UP000245217">
    <property type="component" value="Unassembled WGS sequence"/>
</dbReference>
<accession>A0A2U2AQT3</accession>
<feature type="transmembrane region" description="Helical" evidence="2">
    <location>
        <begin position="131"/>
        <end position="147"/>
    </location>
</feature>
<dbReference type="InterPro" id="IPR019284">
    <property type="entry name" value="RP532"/>
</dbReference>
<keyword evidence="2" id="KW-0812">Transmembrane</keyword>
<evidence type="ECO:0000313" key="3">
    <source>
        <dbReference type="EMBL" id="PWD86235.1"/>
    </source>
</evidence>
<evidence type="ECO:0000256" key="1">
    <source>
        <dbReference type="SAM" id="MobiDB-lite"/>
    </source>
</evidence>
<keyword evidence="2" id="KW-0472">Membrane</keyword>
<evidence type="ECO:0000313" key="4">
    <source>
        <dbReference type="EMBL" id="PWD92615.1"/>
    </source>
</evidence>
<keyword evidence="2" id="KW-1133">Transmembrane helix</keyword>
<dbReference type="Proteomes" id="UP000245059">
    <property type="component" value="Unassembled WGS sequence"/>
</dbReference>
<keyword evidence="6" id="KW-1185">Reference proteome</keyword>
<dbReference type="EMBL" id="QEWV01000004">
    <property type="protein sequence ID" value="PWD92615.1"/>
    <property type="molecule type" value="Genomic_DNA"/>
</dbReference>
<feature type="compositionally biased region" description="Basic and acidic residues" evidence="1">
    <location>
        <begin position="1"/>
        <end position="17"/>
    </location>
</feature>
<dbReference type="AlphaFoldDB" id="A0A2U2AQT3"/>
<evidence type="ECO:0008006" key="7">
    <source>
        <dbReference type="Google" id="ProtNLM"/>
    </source>
</evidence>
<name>A0A2U2AQT3_9GAMM</name>
<gene>
    <name evidence="3" type="ORF">DC077_05705</name>
    <name evidence="4" type="ORF">DC078_06220</name>
</gene>
<organism evidence="3 5">
    <name type="scientific">Ignatzschineria cameli</name>
    <dbReference type="NCBI Taxonomy" id="2182793"/>
    <lineage>
        <taxon>Bacteria</taxon>
        <taxon>Pseudomonadati</taxon>
        <taxon>Pseudomonadota</taxon>
        <taxon>Gammaproteobacteria</taxon>
        <taxon>Cardiobacteriales</taxon>
        <taxon>Ignatzschineriaceae</taxon>
        <taxon>Ignatzschineria</taxon>
    </lineage>
</organism>
<dbReference type="EMBL" id="QEWW01000003">
    <property type="protein sequence ID" value="PWD86235.1"/>
    <property type="molecule type" value="Genomic_DNA"/>
</dbReference>
<proteinExistence type="predicted"/>
<feature type="transmembrane region" description="Helical" evidence="2">
    <location>
        <begin position="153"/>
        <end position="171"/>
    </location>
</feature>
<evidence type="ECO:0000313" key="5">
    <source>
        <dbReference type="Proteomes" id="UP000245059"/>
    </source>
</evidence>
<reference evidence="3" key="1">
    <citation type="journal article" date="2018" name="Genome Announc.">
        <title>Ignatzschineria cameli sp. nov., isolated from necrotic foot tissue of dromedaries (Camelus dromedarius) and associated maggots (Wohlfahrtia species) in Dubai.</title>
        <authorList>
            <person name="Tsang C.C."/>
            <person name="Tang J.Y."/>
            <person name="Fong J.Y."/>
            <person name="Kinne J."/>
            <person name="Lee H.H."/>
            <person name="Joseph M."/>
            <person name="Jose S."/>
            <person name="Schuster R.K."/>
            <person name="Tang Y."/>
            <person name="Sivakumar S."/>
            <person name="Chen J.H."/>
            <person name="Teng J.L."/>
            <person name="Lau S.K."/>
            <person name="Wernery U."/>
            <person name="Woo P.C."/>
        </authorList>
    </citation>
    <scope>NUCLEOTIDE SEQUENCE</scope>
    <source>
        <strain evidence="3">UAE-HKU57</strain>
        <strain evidence="4">UAE-HKU58</strain>
    </source>
</reference>
<reference evidence="5 6" key="2">
    <citation type="submission" date="2018-05" db="EMBL/GenBank/DDBJ databases">
        <title>Ignatzschineria dubaiensis sp. nov., isolated from necrotic foot tissues of dromedaries (Camelus dromedarius) and associated maggots in Dubai, United Arab Emirates.</title>
        <authorList>
            <person name="Tsang C.C."/>
            <person name="Tang J.Y.M."/>
            <person name="Fong J.Y.H."/>
            <person name="Kinne J."/>
            <person name="Lee H.H."/>
            <person name="Joseph M."/>
            <person name="Jose S."/>
            <person name="Schuster R.K."/>
            <person name="Tang Y."/>
            <person name="Sivakumar S."/>
            <person name="Chen J.H.K."/>
            <person name="Teng J.L.L."/>
            <person name="Lau S.K.P."/>
            <person name="Wernery U."/>
            <person name="Woo P.C.Y."/>
        </authorList>
    </citation>
    <scope>NUCLEOTIDE SEQUENCE [LARGE SCALE GENOMIC DNA]</scope>
    <source>
        <strain evidence="5">UAE-HKU57</strain>
        <strain evidence="6">UAE-HKU58</strain>
    </source>
</reference>
<sequence length="184" mass="20720">MEMTIMKKEITKSDKPSKTNQTSSNETKDNIVTDEVERITQIATSDLPSDIKEEKIKETLQIESQIFSGPLPPPILLEEYEKIIPGSAKEIIEMSVAQRKHTMQIEKALTDSEISRVARSLKLAEKSNTRGTWLIWGLIIASLISIWSNAHPAVSIAFLSLPIIMGLKNLLFNHANHRDRDTDL</sequence>
<protein>
    <recommendedName>
        <fullName evidence="7">DUF2335 domain-containing protein</fullName>
    </recommendedName>
</protein>
<evidence type="ECO:0000256" key="2">
    <source>
        <dbReference type="SAM" id="Phobius"/>
    </source>
</evidence>